<gene>
    <name evidence="1" type="ORF">OHA91_27865</name>
</gene>
<accession>A0ABZ1QH46</accession>
<organism evidence="1 2">
    <name type="scientific">Streptomyces erythrochromogenes</name>
    <dbReference type="NCBI Taxonomy" id="285574"/>
    <lineage>
        <taxon>Bacteria</taxon>
        <taxon>Bacillati</taxon>
        <taxon>Actinomycetota</taxon>
        <taxon>Actinomycetes</taxon>
        <taxon>Kitasatosporales</taxon>
        <taxon>Streptomycetaceae</taxon>
        <taxon>Streptomyces</taxon>
    </lineage>
</organism>
<dbReference type="GeneID" id="95499940"/>
<name>A0ABZ1QH46_9ACTN</name>
<proteinExistence type="predicted"/>
<protein>
    <submittedName>
        <fullName evidence="1">Uncharacterized protein</fullName>
    </submittedName>
</protein>
<sequence>MQRSSTDGVTVLWQTAPAPGPLTAVLSFGTGVRDETAPTLGVTRLVEALAMTRVGNRPHEFGSTVGEEMTHFIATGTPDDITGFLLAVCSALGDLPLLDTGHTTRLLGIHAPLTCDHRGSAPLDARYGPHGLGLLAHQRPDTYARLGPDAARTHAATHFTRGNAVLTLDGPPPAGLSLPLPAGTRPDRPAPRLRADTAGTWQHRQVDTVSLLLTSRAHEPVADAACHVLGHRVEHSTHRTRGITDEPTLHRFLRDRLTLDRVLALHPADGHAEEAAEILWQETLNLARRGPTRDELDTFTAHTRAQLDCSHSHWTALHRAFTAEHFGIPHHDSGTLLAQHTAVTAQDVTDYLRRALTDAVLVVPLDASPRLTTLHGTPLPSSTCWRFHGQHTPTPGTRFRMNPLRRATTPRHERAEYVLTSWGLVARDAQDEHPIRFDEIALMRHDGPGRIVLAGCGCTQHVYPDHVARGERLIAALDAAVPAHLVRTDA</sequence>
<keyword evidence="2" id="KW-1185">Reference proteome</keyword>
<evidence type="ECO:0000313" key="2">
    <source>
        <dbReference type="Proteomes" id="UP001432312"/>
    </source>
</evidence>
<dbReference type="RefSeq" id="WP_328740230.1">
    <property type="nucleotide sequence ID" value="NZ_CP108036.1"/>
</dbReference>
<dbReference type="Gene3D" id="3.30.830.10">
    <property type="entry name" value="Metalloenzyme, LuxS/M16 peptidase-like"/>
    <property type="match status" value="1"/>
</dbReference>
<dbReference type="SUPFAM" id="SSF63411">
    <property type="entry name" value="LuxS/MPP-like metallohydrolase"/>
    <property type="match status" value="1"/>
</dbReference>
<dbReference type="Proteomes" id="UP001432312">
    <property type="component" value="Chromosome"/>
</dbReference>
<evidence type="ECO:0000313" key="1">
    <source>
        <dbReference type="EMBL" id="WUN81986.1"/>
    </source>
</evidence>
<dbReference type="EMBL" id="CP108036">
    <property type="protein sequence ID" value="WUN81986.1"/>
    <property type="molecule type" value="Genomic_DNA"/>
</dbReference>
<dbReference type="InterPro" id="IPR011249">
    <property type="entry name" value="Metalloenz_LuxS/M16"/>
</dbReference>
<reference evidence="1" key="1">
    <citation type="submission" date="2022-10" db="EMBL/GenBank/DDBJ databases">
        <title>The complete genomes of actinobacterial strains from the NBC collection.</title>
        <authorList>
            <person name="Joergensen T.S."/>
            <person name="Alvarez Arevalo M."/>
            <person name="Sterndorff E.B."/>
            <person name="Faurdal D."/>
            <person name="Vuksanovic O."/>
            <person name="Mourched A.-S."/>
            <person name="Charusanti P."/>
            <person name="Shaw S."/>
            <person name="Blin K."/>
            <person name="Weber T."/>
        </authorList>
    </citation>
    <scope>NUCLEOTIDE SEQUENCE</scope>
    <source>
        <strain evidence="1">NBC_00303</strain>
    </source>
</reference>